<dbReference type="PROSITE" id="PS50943">
    <property type="entry name" value="HTH_CROC1"/>
    <property type="match status" value="1"/>
</dbReference>
<gene>
    <name evidence="2" type="ORF">GCM10023091_24770</name>
</gene>
<evidence type="ECO:0000313" key="2">
    <source>
        <dbReference type="EMBL" id="GAA4440729.1"/>
    </source>
</evidence>
<accession>A0ABP8M031</accession>
<comment type="caution">
    <text evidence="2">The sequence shown here is derived from an EMBL/GenBank/DDBJ whole genome shotgun (WGS) entry which is preliminary data.</text>
</comment>
<dbReference type="Pfam" id="PF01381">
    <property type="entry name" value="HTH_3"/>
    <property type="match status" value="1"/>
</dbReference>
<reference evidence="3" key="1">
    <citation type="journal article" date="2019" name="Int. J. Syst. Evol. Microbiol.">
        <title>The Global Catalogue of Microorganisms (GCM) 10K type strain sequencing project: providing services to taxonomists for standard genome sequencing and annotation.</title>
        <authorList>
            <consortium name="The Broad Institute Genomics Platform"/>
            <consortium name="The Broad Institute Genome Sequencing Center for Infectious Disease"/>
            <person name="Wu L."/>
            <person name="Ma J."/>
        </authorList>
    </citation>
    <scope>NUCLEOTIDE SEQUENCE [LARGE SCALE GENOMIC DNA]</scope>
    <source>
        <strain evidence="3">JCM 31920</strain>
    </source>
</reference>
<organism evidence="2 3">
    <name type="scientific">Ravibacter arvi</name>
    <dbReference type="NCBI Taxonomy" id="2051041"/>
    <lineage>
        <taxon>Bacteria</taxon>
        <taxon>Pseudomonadati</taxon>
        <taxon>Bacteroidota</taxon>
        <taxon>Cytophagia</taxon>
        <taxon>Cytophagales</taxon>
        <taxon>Spirosomataceae</taxon>
        <taxon>Ravibacter</taxon>
    </lineage>
</organism>
<dbReference type="Gene3D" id="1.10.260.40">
    <property type="entry name" value="lambda repressor-like DNA-binding domains"/>
    <property type="match status" value="1"/>
</dbReference>
<protein>
    <submittedName>
        <fullName evidence="2">Helix-turn-helix transcriptional regulator</fullName>
    </submittedName>
</protein>
<dbReference type="RefSeq" id="WP_345029585.1">
    <property type="nucleotide sequence ID" value="NZ_BAABEY010000024.1"/>
</dbReference>
<dbReference type="CDD" id="cd00093">
    <property type="entry name" value="HTH_XRE"/>
    <property type="match status" value="1"/>
</dbReference>
<dbReference type="SUPFAM" id="SSF47413">
    <property type="entry name" value="lambda repressor-like DNA-binding domains"/>
    <property type="match status" value="1"/>
</dbReference>
<sequence length="80" mass="9254">MKQAKRRRDIDAYITAKVKKLREEKGISQEKLAFHIGVSNSYVAQIESPKYRAKYNLYHLIDIIGLLECSPSEILPLEPH</sequence>
<dbReference type="Proteomes" id="UP001501508">
    <property type="component" value="Unassembled WGS sequence"/>
</dbReference>
<evidence type="ECO:0000313" key="3">
    <source>
        <dbReference type="Proteomes" id="UP001501508"/>
    </source>
</evidence>
<dbReference type="EMBL" id="BAABEY010000024">
    <property type="protein sequence ID" value="GAA4440729.1"/>
    <property type="molecule type" value="Genomic_DNA"/>
</dbReference>
<evidence type="ECO:0000259" key="1">
    <source>
        <dbReference type="PROSITE" id="PS50943"/>
    </source>
</evidence>
<dbReference type="SMART" id="SM00530">
    <property type="entry name" value="HTH_XRE"/>
    <property type="match status" value="1"/>
</dbReference>
<dbReference type="InterPro" id="IPR001387">
    <property type="entry name" value="Cro/C1-type_HTH"/>
</dbReference>
<feature type="domain" description="HTH cro/C1-type" evidence="1">
    <location>
        <begin position="18"/>
        <end position="74"/>
    </location>
</feature>
<name>A0ABP8M031_9BACT</name>
<keyword evidence="3" id="KW-1185">Reference proteome</keyword>
<dbReference type="InterPro" id="IPR010982">
    <property type="entry name" value="Lambda_DNA-bd_dom_sf"/>
</dbReference>
<proteinExistence type="predicted"/>